<feature type="transmembrane region" description="Helical" evidence="7">
    <location>
        <begin position="62"/>
        <end position="83"/>
    </location>
</feature>
<proteinExistence type="inferred from homology"/>
<evidence type="ECO:0000256" key="4">
    <source>
        <dbReference type="ARBA" id="ARBA00022692"/>
    </source>
</evidence>
<keyword evidence="4 7" id="KW-0812">Transmembrane</keyword>
<keyword evidence="5 7" id="KW-1133">Transmembrane helix</keyword>
<protein>
    <submittedName>
        <fullName evidence="9">TRI7-like toxin biosynthesis protein</fullName>
    </submittedName>
</protein>
<dbReference type="InterPro" id="IPR044851">
    <property type="entry name" value="Wax_synthase"/>
</dbReference>
<evidence type="ECO:0000256" key="6">
    <source>
        <dbReference type="ARBA" id="ARBA00023136"/>
    </source>
</evidence>
<dbReference type="Pfam" id="PF13813">
    <property type="entry name" value="MBOAT_2"/>
    <property type="match status" value="1"/>
</dbReference>
<sequence>MEGSYMTKLLPCFFLAQIVLPSLLVLRTPKRSGLRYVWILCSSWLAYRFFLASEGLLVSHGLFGKAGFHIFLAPLQALNLLLINPLDEDDFTQARLFTASSPLLAKLPHVAELFVALRGIGTPWRIKNIPSQPGHLLAQARPKIPRSAYLLRQAVIFAWQYLVLDALRLVSSVHSFRTESSSAHVEHWYTFAAAQLQSISTSLFAWLFVARVLIDASYRATSLLAVGLGRAAPEDWPPVFGSMWTAYTLRNFWGKFWHQSLRWPFTSVSSYLTRRVLRLPRPSLAERYLNIGLVFTLSGLLHVLMDSLQGVPPSQSGAMIFFPLFTLGFIIEDSIQAAWKRLHVTDETCRPRLLLPWQRGLGFIWVVTWISSTSPYYLAPSQRLPREDLRVVPFSIVGEKGIPAVMTGIIGGGAVIIAVFGGEI</sequence>
<dbReference type="OrthoDB" id="4960116at2759"/>
<evidence type="ECO:0000313" key="10">
    <source>
        <dbReference type="Proteomes" id="UP000243498"/>
    </source>
</evidence>
<accession>A0A162M486</accession>
<evidence type="ECO:0000313" key="9">
    <source>
        <dbReference type="EMBL" id="OAA50400.1"/>
    </source>
</evidence>
<dbReference type="OMA" id="PCMIWIV"/>
<evidence type="ECO:0000259" key="8">
    <source>
        <dbReference type="Pfam" id="PF13813"/>
    </source>
</evidence>
<comment type="caution">
    <text evidence="9">The sequence shown here is derived from an EMBL/GenBank/DDBJ whole genome shotgun (WGS) entry which is preliminary data.</text>
</comment>
<dbReference type="InterPro" id="IPR032805">
    <property type="entry name" value="Wax_synthase_dom"/>
</dbReference>
<feature type="transmembrane region" description="Helical" evidence="7">
    <location>
        <begin position="317"/>
        <end position="339"/>
    </location>
</feature>
<dbReference type="GO" id="GO:0008374">
    <property type="term" value="F:O-acyltransferase activity"/>
    <property type="evidence" value="ECO:0007669"/>
    <property type="project" value="InterPro"/>
</dbReference>
<evidence type="ECO:0000256" key="3">
    <source>
        <dbReference type="ARBA" id="ARBA00022679"/>
    </source>
</evidence>
<evidence type="ECO:0000256" key="2">
    <source>
        <dbReference type="ARBA" id="ARBA00007282"/>
    </source>
</evidence>
<keyword evidence="10" id="KW-1185">Reference proteome</keyword>
<feature type="transmembrane region" description="Helical" evidence="7">
    <location>
        <begin position="6"/>
        <end position="26"/>
    </location>
</feature>
<evidence type="ECO:0000256" key="5">
    <source>
        <dbReference type="ARBA" id="ARBA00022989"/>
    </source>
</evidence>
<dbReference type="PANTHER" id="PTHR31595:SF27">
    <property type="entry name" value="WAX SYNTHASE DOMAIN-CONTAINING PROTEIN-RELATED"/>
    <property type="match status" value="1"/>
</dbReference>
<organism evidence="9 10">
    <name type="scientific">Metarhizium rileyi (strain RCEF 4871)</name>
    <name type="common">Nomuraea rileyi</name>
    <dbReference type="NCBI Taxonomy" id="1649241"/>
    <lineage>
        <taxon>Eukaryota</taxon>
        <taxon>Fungi</taxon>
        <taxon>Dikarya</taxon>
        <taxon>Ascomycota</taxon>
        <taxon>Pezizomycotina</taxon>
        <taxon>Sordariomycetes</taxon>
        <taxon>Hypocreomycetidae</taxon>
        <taxon>Hypocreales</taxon>
        <taxon>Clavicipitaceae</taxon>
        <taxon>Metarhizium</taxon>
    </lineage>
</organism>
<name>A0A162M486_METRR</name>
<comment type="similarity">
    <text evidence="2">Belongs to the wax synthase family.</text>
</comment>
<feature type="transmembrane region" description="Helical" evidence="7">
    <location>
        <begin position="33"/>
        <end position="50"/>
    </location>
</feature>
<keyword evidence="3" id="KW-0808">Transferase</keyword>
<dbReference type="GO" id="GO:0006629">
    <property type="term" value="P:lipid metabolic process"/>
    <property type="evidence" value="ECO:0007669"/>
    <property type="project" value="InterPro"/>
</dbReference>
<evidence type="ECO:0000256" key="1">
    <source>
        <dbReference type="ARBA" id="ARBA00004141"/>
    </source>
</evidence>
<keyword evidence="6 7" id="KW-0472">Membrane</keyword>
<dbReference type="AlphaFoldDB" id="A0A162M486"/>
<evidence type="ECO:0000256" key="7">
    <source>
        <dbReference type="SAM" id="Phobius"/>
    </source>
</evidence>
<feature type="transmembrane region" description="Helical" evidence="7">
    <location>
        <begin position="401"/>
        <end position="421"/>
    </location>
</feature>
<dbReference type="EMBL" id="AZHC01000002">
    <property type="protein sequence ID" value="OAA50400.1"/>
    <property type="molecule type" value="Genomic_DNA"/>
</dbReference>
<dbReference type="Proteomes" id="UP000243498">
    <property type="component" value="Unassembled WGS sequence"/>
</dbReference>
<dbReference type="PANTHER" id="PTHR31595">
    <property type="entry name" value="LONG-CHAIN-ALCOHOL O-FATTY-ACYLTRANSFERASE 3-RELATED"/>
    <property type="match status" value="1"/>
</dbReference>
<gene>
    <name evidence="9" type="ORF">NOR_00850</name>
</gene>
<feature type="transmembrane region" description="Helical" evidence="7">
    <location>
        <begin position="360"/>
        <end position="379"/>
    </location>
</feature>
<reference evidence="9 10" key="1">
    <citation type="journal article" date="2016" name="Genome Biol. Evol.">
        <title>Divergent and convergent evolution of fungal pathogenicity.</title>
        <authorList>
            <person name="Shang Y."/>
            <person name="Xiao G."/>
            <person name="Zheng P."/>
            <person name="Cen K."/>
            <person name="Zhan S."/>
            <person name="Wang C."/>
        </authorList>
    </citation>
    <scope>NUCLEOTIDE SEQUENCE [LARGE SCALE GENOMIC DNA]</scope>
    <source>
        <strain evidence="9 10">RCEF 4871</strain>
    </source>
</reference>
<comment type="subcellular location">
    <subcellularLocation>
        <location evidence="1">Membrane</location>
        <topology evidence="1">Multi-pass membrane protein</topology>
    </subcellularLocation>
</comment>
<feature type="domain" description="Wax synthase" evidence="8">
    <location>
        <begin position="236"/>
        <end position="323"/>
    </location>
</feature>
<dbReference type="GO" id="GO:0016020">
    <property type="term" value="C:membrane"/>
    <property type="evidence" value="ECO:0007669"/>
    <property type="project" value="UniProtKB-SubCell"/>
</dbReference>
<feature type="transmembrane region" description="Helical" evidence="7">
    <location>
        <begin position="288"/>
        <end position="305"/>
    </location>
</feature>